<dbReference type="SMART" id="SM00267">
    <property type="entry name" value="GGDEF"/>
    <property type="match status" value="1"/>
</dbReference>
<sequence length="992" mass="110657">MASTFHGKSQRGESGVAAGGGAARAGVVHAPESASELDDMVLRLAGMLFGCEEGRLVWVSGLSPDGEPVRHQWPTTPLSRAEWTLIAEARRLRACVVRPAGRQGWLLAAHPFEHAQAVMLAEWPEDSGLPDTPPAGLTEFLSLLALRMRVEVELGAARRAAGRMEKAAKLQSAFYLIADLASSELDMQEMLRRVQAVVKGLLYADNFSISLYNPERDTLRFMYFSDGKSPTAFNVGTEIPGSRLANSLTMAVIRQGRSLQGPSRCLRELLGLEGAGEFGPESVDWLGVPMIAEGRVQGAVVVQSYDPGQRYTDADQALLAFVAQHILTALERRQAHDELERRVEERTQALTQEVRERQRGERLQTALFQIADLASSELDMAEMLRCIHDVVRGLMYARNLLIVLHNDERDTLRFIYHADEMDPDLVAIDVDVPAETMRDTMTLGLVRHGRPVMGPPARVTAQLGIPEGVYVGAMAEDVLGVPMVSEGIVRGAILVQSYDPAVHFEADDRALLTYVSQHILTALDRKQAQADLERRVESRTRELAAVVGELRAQIRERERVEQQLMHETRHDSLTGLPNRGFLYDALDRAIARRQRNPDHSFAVLFLDLDRFKVINDSVGHHAGDKVLKQAGTRLAACVRPFDVVARLGGDEFAMLLEDVNLPEEACHLAQRVIQSLGAPMYIDGKELFTSASIGIALGHERYQRAEEMLRDADVAMYRAKAHGRRRFEIFDERLHGEALELLELESDLRRAIRRSEFVPYFQPIVRLRDRHVVGYEALLRWRHPSRGVLTPGAFLEVAEESGSVEQIDWQMFEKTCRMVQRQHEDVGYVTINVSPRHFRSPVLADQVLRMLDAHDLPHDRIRLELTEGALLDNPDQVLTTLEVLRDAGVVAALDDFGTGYSSLSYLHRFPLHSLKIDRSFVTALRRGEEAGSEAVVRAVVVMAETLGMDVIAEGIETGEQCDYLLEIGCELGQGFLFSPARPASEWAAWRAH</sequence>
<dbReference type="GO" id="GO:0003824">
    <property type="term" value="F:catalytic activity"/>
    <property type="evidence" value="ECO:0007669"/>
    <property type="project" value="UniProtKB-ARBA"/>
</dbReference>
<dbReference type="InterPro" id="IPR003018">
    <property type="entry name" value="GAF"/>
</dbReference>
<evidence type="ECO:0000256" key="1">
    <source>
        <dbReference type="ARBA" id="ARBA00001946"/>
    </source>
</evidence>
<dbReference type="InterPro" id="IPR043128">
    <property type="entry name" value="Rev_trsase/Diguanyl_cyclase"/>
</dbReference>
<dbReference type="CDD" id="cd01949">
    <property type="entry name" value="GGDEF"/>
    <property type="match status" value="1"/>
</dbReference>
<dbReference type="FunFam" id="3.30.70.270:FF:000001">
    <property type="entry name" value="Diguanylate cyclase domain protein"/>
    <property type="match status" value="1"/>
</dbReference>
<dbReference type="Proteomes" id="UP000316471">
    <property type="component" value="Unassembled WGS sequence"/>
</dbReference>
<dbReference type="SMART" id="SM00065">
    <property type="entry name" value="GAF"/>
    <property type="match status" value="2"/>
</dbReference>
<evidence type="ECO:0000259" key="3">
    <source>
        <dbReference type="PROSITE" id="PS50887"/>
    </source>
</evidence>
<comment type="caution">
    <text evidence="4">The sequence shown here is derived from an EMBL/GenBank/DDBJ whole genome shotgun (WGS) entry which is preliminary data.</text>
</comment>
<dbReference type="InterPro" id="IPR035919">
    <property type="entry name" value="EAL_sf"/>
</dbReference>
<dbReference type="InterPro" id="IPR052155">
    <property type="entry name" value="Biofilm_reg_signaling"/>
</dbReference>
<feature type="domain" description="GGDEF" evidence="3">
    <location>
        <begin position="599"/>
        <end position="732"/>
    </location>
</feature>
<feature type="domain" description="EAL" evidence="2">
    <location>
        <begin position="741"/>
        <end position="992"/>
    </location>
</feature>
<dbReference type="CDD" id="cd01948">
    <property type="entry name" value="EAL"/>
    <property type="match status" value="1"/>
</dbReference>
<keyword evidence="5" id="KW-1185">Reference proteome</keyword>
<comment type="cofactor">
    <cofactor evidence="1">
        <name>Mg(2+)</name>
        <dbReference type="ChEBI" id="CHEBI:18420"/>
    </cofactor>
</comment>
<evidence type="ECO:0000313" key="5">
    <source>
        <dbReference type="Proteomes" id="UP000316471"/>
    </source>
</evidence>
<dbReference type="AlphaFoldDB" id="A0A562LSH6"/>
<dbReference type="EMBL" id="VLKP01000006">
    <property type="protein sequence ID" value="TWI10569.1"/>
    <property type="molecule type" value="Genomic_DNA"/>
</dbReference>
<dbReference type="InterPro" id="IPR000160">
    <property type="entry name" value="GGDEF_dom"/>
</dbReference>
<gene>
    <name evidence="4" type="ORF">IP93_01659</name>
</gene>
<name>A0A562LSH6_9GAMM</name>
<evidence type="ECO:0000259" key="2">
    <source>
        <dbReference type="PROSITE" id="PS50883"/>
    </source>
</evidence>
<dbReference type="Gene3D" id="3.30.450.40">
    <property type="match status" value="2"/>
</dbReference>
<accession>A0A562LSH6</accession>
<organism evidence="4 5">
    <name type="scientific">Aerolutibacter ruishenii</name>
    <dbReference type="NCBI Taxonomy" id="686800"/>
    <lineage>
        <taxon>Bacteria</taxon>
        <taxon>Pseudomonadati</taxon>
        <taxon>Pseudomonadota</taxon>
        <taxon>Gammaproteobacteria</taxon>
        <taxon>Lysobacterales</taxon>
        <taxon>Lysobacteraceae</taxon>
        <taxon>Aerolutibacter</taxon>
    </lineage>
</organism>
<dbReference type="Pfam" id="PF00563">
    <property type="entry name" value="EAL"/>
    <property type="match status" value="1"/>
</dbReference>
<dbReference type="NCBIfam" id="TIGR00254">
    <property type="entry name" value="GGDEF"/>
    <property type="match status" value="1"/>
</dbReference>
<dbReference type="SUPFAM" id="SSF55781">
    <property type="entry name" value="GAF domain-like"/>
    <property type="match status" value="2"/>
</dbReference>
<dbReference type="PROSITE" id="PS50887">
    <property type="entry name" value="GGDEF"/>
    <property type="match status" value="1"/>
</dbReference>
<dbReference type="Gene3D" id="3.30.70.270">
    <property type="match status" value="1"/>
</dbReference>
<dbReference type="PANTHER" id="PTHR44757">
    <property type="entry name" value="DIGUANYLATE CYCLASE DGCP"/>
    <property type="match status" value="1"/>
</dbReference>
<protein>
    <submittedName>
        <fullName evidence="4">Diguanylate cyclase (GGDEF)-like protein</fullName>
    </submittedName>
</protein>
<dbReference type="SMART" id="SM00052">
    <property type="entry name" value="EAL"/>
    <property type="match status" value="1"/>
</dbReference>
<dbReference type="InterPro" id="IPR029016">
    <property type="entry name" value="GAF-like_dom_sf"/>
</dbReference>
<dbReference type="PROSITE" id="PS50883">
    <property type="entry name" value="EAL"/>
    <property type="match status" value="1"/>
</dbReference>
<dbReference type="InterPro" id="IPR029787">
    <property type="entry name" value="Nucleotide_cyclase"/>
</dbReference>
<dbReference type="Gene3D" id="3.20.20.450">
    <property type="entry name" value="EAL domain"/>
    <property type="match status" value="1"/>
</dbReference>
<reference evidence="4 5" key="1">
    <citation type="journal article" date="2015" name="Stand. Genomic Sci.">
        <title>Genomic Encyclopedia of Bacterial and Archaeal Type Strains, Phase III: the genomes of soil and plant-associated and newly described type strains.</title>
        <authorList>
            <person name="Whitman W.B."/>
            <person name="Woyke T."/>
            <person name="Klenk H.P."/>
            <person name="Zhou Y."/>
            <person name="Lilburn T.G."/>
            <person name="Beck B.J."/>
            <person name="De Vos P."/>
            <person name="Vandamme P."/>
            <person name="Eisen J.A."/>
            <person name="Garrity G."/>
            <person name="Hugenholtz P."/>
            <person name="Kyrpides N.C."/>
        </authorList>
    </citation>
    <scope>NUCLEOTIDE SEQUENCE [LARGE SCALE GENOMIC DNA]</scope>
    <source>
        <strain evidence="4 5">CGMCC 1.10136</strain>
    </source>
</reference>
<dbReference type="SUPFAM" id="SSF55073">
    <property type="entry name" value="Nucleotide cyclase"/>
    <property type="match status" value="1"/>
</dbReference>
<dbReference type="Pfam" id="PF00990">
    <property type="entry name" value="GGDEF"/>
    <property type="match status" value="1"/>
</dbReference>
<dbReference type="Pfam" id="PF13185">
    <property type="entry name" value="GAF_2"/>
    <property type="match status" value="1"/>
</dbReference>
<dbReference type="PANTHER" id="PTHR44757:SF2">
    <property type="entry name" value="BIOFILM ARCHITECTURE MAINTENANCE PROTEIN MBAA"/>
    <property type="match status" value="1"/>
</dbReference>
<evidence type="ECO:0000313" key="4">
    <source>
        <dbReference type="EMBL" id="TWI10569.1"/>
    </source>
</evidence>
<dbReference type="InterPro" id="IPR001633">
    <property type="entry name" value="EAL_dom"/>
</dbReference>
<proteinExistence type="predicted"/>
<dbReference type="SUPFAM" id="SSF141868">
    <property type="entry name" value="EAL domain-like"/>
    <property type="match status" value="1"/>
</dbReference>